<organism evidence="1 2">
    <name type="scientific">Araneus ventricosus</name>
    <name type="common">Orbweaver spider</name>
    <name type="synonym">Epeira ventricosa</name>
    <dbReference type="NCBI Taxonomy" id="182803"/>
    <lineage>
        <taxon>Eukaryota</taxon>
        <taxon>Metazoa</taxon>
        <taxon>Ecdysozoa</taxon>
        <taxon>Arthropoda</taxon>
        <taxon>Chelicerata</taxon>
        <taxon>Arachnida</taxon>
        <taxon>Araneae</taxon>
        <taxon>Araneomorphae</taxon>
        <taxon>Entelegynae</taxon>
        <taxon>Araneoidea</taxon>
        <taxon>Araneidae</taxon>
        <taxon>Araneus</taxon>
    </lineage>
</organism>
<dbReference type="AlphaFoldDB" id="A0A4Y2RND5"/>
<dbReference type="EMBL" id="BGPR01017741">
    <property type="protein sequence ID" value="GBN77161.1"/>
    <property type="molecule type" value="Genomic_DNA"/>
</dbReference>
<reference evidence="1 2" key="1">
    <citation type="journal article" date="2019" name="Sci. Rep.">
        <title>Orb-weaving spider Araneus ventricosus genome elucidates the spidroin gene catalogue.</title>
        <authorList>
            <person name="Kono N."/>
            <person name="Nakamura H."/>
            <person name="Ohtoshi R."/>
            <person name="Moran D.A.P."/>
            <person name="Shinohara A."/>
            <person name="Yoshida Y."/>
            <person name="Fujiwara M."/>
            <person name="Mori M."/>
            <person name="Tomita M."/>
            <person name="Arakawa K."/>
        </authorList>
    </citation>
    <scope>NUCLEOTIDE SEQUENCE [LARGE SCALE GENOMIC DNA]</scope>
</reference>
<evidence type="ECO:0000313" key="2">
    <source>
        <dbReference type="Proteomes" id="UP000499080"/>
    </source>
</evidence>
<evidence type="ECO:0000313" key="1">
    <source>
        <dbReference type="EMBL" id="GBN77161.1"/>
    </source>
</evidence>
<protein>
    <submittedName>
        <fullName evidence="1">Uncharacterized protein</fullName>
    </submittedName>
</protein>
<gene>
    <name evidence="1" type="ORF">AVEN_153431_1</name>
</gene>
<comment type="caution">
    <text evidence="1">The sequence shown here is derived from an EMBL/GenBank/DDBJ whole genome shotgun (WGS) entry which is preliminary data.</text>
</comment>
<dbReference type="Proteomes" id="UP000499080">
    <property type="component" value="Unassembled WGS sequence"/>
</dbReference>
<name>A0A4Y2RND5_ARAVE</name>
<proteinExistence type="predicted"/>
<sequence length="155" mass="17416">MIKTGSEIICPGRHLPSPHHCVLDLPESKVVTSESSEFQGMFSPYHLPALPPTSYTPRYIPENRLLKCEIMVMVASWHSFGLVAGGLRGQTRFQERSTLYAGLVHVKFVERSYVLKQVWSGSSSADSRCHPHHFTTVQNYKARSKIALMSLRNGC</sequence>
<keyword evidence="2" id="KW-1185">Reference proteome</keyword>
<accession>A0A4Y2RND5</accession>